<reference evidence="4 5" key="1">
    <citation type="submission" date="2015-02" db="EMBL/GenBank/DDBJ databases">
        <title>Whole genome shotgun sequencing of cultured foodborne pathogen.</title>
        <authorList>
            <person name="Timme R."/>
            <person name="Allard M.W."/>
            <person name="Strain E."/>
            <person name="Evans P.S."/>
            <person name="Brown E."/>
        </authorList>
    </citation>
    <scope>NUCLEOTIDE SEQUENCE [LARGE SCALE GENOMIC DNA]</scope>
    <source>
        <strain evidence="4 5">GCSL-TSO-24</strain>
    </source>
</reference>
<sequence length="195" mass="21979">MSHKPRAEMIEETRTKLIRTARQQFGEAGYAATVMDDLTAQAGLTRGALYHHFGDKKGLFLAVLQDLDRELDARLDAAEKGEADEWSAFKFRCQGYLAMSLEPEVQRIMFRDAASVLDFSILKSHELACVQGITRRLTHLMEAGRIKQVAPDVLALFINGGLYECAMWIVHSDDPQATYEKVSVSFDQLLENLRV</sequence>
<dbReference type="InterPro" id="IPR009057">
    <property type="entry name" value="Homeodomain-like_sf"/>
</dbReference>
<evidence type="ECO:0000256" key="2">
    <source>
        <dbReference type="PROSITE-ProRule" id="PRU00335"/>
    </source>
</evidence>
<dbReference type="SUPFAM" id="SSF46689">
    <property type="entry name" value="Homeodomain-like"/>
    <property type="match status" value="1"/>
</dbReference>
<evidence type="ECO:0000313" key="4">
    <source>
        <dbReference type="EMBL" id="KJF75970.1"/>
    </source>
</evidence>
<feature type="domain" description="HTH tetR-type" evidence="3">
    <location>
        <begin position="11"/>
        <end position="71"/>
    </location>
</feature>
<dbReference type="InterPro" id="IPR050109">
    <property type="entry name" value="HTH-type_TetR-like_transc_reg"/>
</dbReference>
<dbReference type="Proteomes" id="UP000032582">
    <property type="component" value="Unassembled WGS sequence"/>
</dbReference>
<protein>
    <submittedName>
        <fullName evidence="4">TetR family transcriptional regulator</fullName>
    </submittedName>
</protein>
<dbReference type="PANTHER" id="PTHR30055:SF223">
    <property type="entry name" value="HTH-TYPE TRANSCRIPTIONAL REGULATOR UIDR"/>
    <property type="match status" value="1"/>
</dbReference>
<accession>A0A0D8L1Y8</accession>
<dbReference type="PRINTS" id="PR00455">
    <property type="entry name" value="HTHTETR"/>
</dbReference>
<evidence type="ECO:0000259" key="3">
    <source>
        <dbReference type="PROSITE" id="PS50977"/>
    </source>
</evidence>
<evidence type="ECO:0000313" key="5">
    <source>
        <dbReference type="Proteomes" id="UP000032582"/>
    </source>
</evidence>
<dbReference type="PROSITE" id="PS50977">
    <property type="entry name" value="HTH_TETR_2"/>
    <property type="match status" value="1"/>
</dbReference>
<dbReference type="InterPro" id="IPR049484">
    <property type="entry name" value="Rv0078-like_C"/>
</dbReference>
<comment type="caution">
    <text evidence="4">The sequence shown here is derived from an EMBL/GenBank/DDBJ whole genome shotgun (WGS) entry which is preliminary data.</text>
</comment>
<feature type="DNA-binding region" description="H-T-H motif" evidence="2">
    <location>
        <begin position="34"/>
        <end position="53"/>
    </location>
</feature>
<gene>
    <name evidence="4" type="ORF">UA45_20995</name>
</gene>
<dbReference type="InterPro" id="IPR001647">
    <property type="entry name" value="HTH_TetR"/>
</dbReference>
<name>A0A0D8L1Y8_MORMO</name>
<dbReference type="Pfam" id="PF00440">
    <property type="entry name" value="TetR_N"/>
    <property type="match status" value="1"/>
</dbReference>
<dbReference type="AlphaFoldDB" id="A0A0D8L1Y8"/>
<dbReference type="Gene3D" id="1.10.357.10">
    <property type="entry name" value="Tetracycline Repressor, domain 2"/>
    <property type="match status" value="1"/>
</dbReference>
<dbReference type="GO" id="GO:0003700">
    <property type="term" value="F:DNA-binding transcription factor activity"/>
    <property type="evidence" value="ECO:0007669"/>
    <property type="project" value="TreeGrafter"/>
</dbReference>
<organism evidence="4 5">
    <name type="scientific">Morganella morganii</name>
    <name type="common">Proteus morganii</name>
    <dbReference type="NCBI Taxonomy" id="582"/>
    <lineage>
        <taxon>Bacteria</taxon>
        <taxon>Pseudomonadati</taxon>
        <taxon>Pseudomonadota</taxon>
        <taxon>Gammaproteobacteria</taxon>
        <taxon>Enterobacterales</taxon>
        <taxon>Morganellaceae</taxon>
        <taxon>Morganella</taxon>
    </lineage>
</organism>
<evidence type="ECO:0000256" key="1">
    <source>
        <dbReference type="ARBA" id="ARBA00023125"/>
    </source>
</evidence>
<keyword evidence="1 2" id="KW-0238">DNA-binding</keyword>
<dbReference type="EMBL" id="JZSH01000454">
    <property type="protein sequence ID" value="KJF75970.1"/>
    <property type="molecule type" value="Genomic_DNA"/>
</dbReference>
<dbReference type="GO" id="GO:0000976">
    <property type="term" value="F:transcription cis-regulatory region binding"/>
    <property type="evidence" value="ECO:0007669"/>
    <property type="project" value="TreeGrafter"/>
</dbReference>
<dbReference type="PANTHER" id="PTHR30055">
    <property type="entry name" value="HTH-TYPE TRANSCRIPTIONAL REGULATOR RUTR"/>
    <property type="match status" value="1"/>
</dbReference>
<dbReference type="Pfam" id="PF21351">
    <property type="entry name" value="TetR_C_41"/>
    <property type="match status" value="1"/>
</dbReference>
<proteinExistence type="predicted"/>
<dbReference type="PATRIC" id="fig|582.24.peg.6673"/>